<dbReference type="KEGG" id="mbas:ALGA_2750"/>
<dbReference type="InterPro" id="IPR005467">
    <property type="entry name" value="His_kinase_dom"/>
</dbReference>
<dbReference type="InterPro" id="IPR000700">
    <property type="entry name" value="PAS-assoc_C"/>
</dbReference>
<reference evidence="10 11" key="1">
    <citation type="journal article" date="2018" name="Mar. Genomics">
        <title>Complete genome sequence of Marinifilaceae bacterium strain SPP2, isolated from the Antarctic marine sediment.</title>
        <authorList>
            <person name="Watanabe M."/>
            <person name="Kojima H."/>
            <person name="Fukui M."/>
        </authorList>
    </citation>
    <scope>NUCLEOTIDE SEQUENCE [LARGE SCALE GENOMIC DNA]</scope>
    <source>
        <strain evidence="10 11">SPP2</strain>
    </source>
</reference>
<dbReference type="SMART" id="SM00388">
    <property type="entry name" value="HisKA"/>
    <property type="match status" value="1"/>
</dbReference>
<evidence type="ECO:0000259" key="9">
    <source>
        <dbReference type="PROSITE" id="PS50113"/>
    </source>
</evidence>
<evidence type="ECO:0000259" key="8">
    <source>
        <dbReference type="PROSITE" id="PS50112"/>
    </source>
</evidence>
<dbReference type="SMART" id="SM00086">
    <property type="entry name" value="PAC"/>
    <property type="match status" value="1"/>
</dbReference>
<dbReference type="PROSITE" id="PS50113">
    <property type="entry name" value="PAC"/>
    <property type="match status" value="1"/>
</dbReference>
<evidence type="ECO:0000259" key="7">
    <source>
        <dbReference type="PROSITE" id="PS50109"/>
    </source>
</evidence>
<dbReference type="CDD" id="cd16922">
    <property type="entry name" value="HATPase_EvgS-ArcB-TorS-like"/>
    <property type="match status" value="1"/>
</dbReference>
<evidence type="ECO:0000313" key="10">
    <source>
        <dbReference type="EMBL" id="BAX81062.1"/>
    </source>
</evidence>
<dbReference type="SUPFAM" id="SSF55874">
    <property type="entry name" value="ATPase domain of HSP90 chaperone/DNA topoisomerase II/histidine kinase"/>
    <property type="match status" value="1"/>
</dbReference>
<dbReference type="PROSITE" id="PS50109">
    <property type="entry name" value="HIS_KIN"/>
    <property type="match status" value="1"/>
</dbReference>
<evidence type="ECO:0000256" key="2">
    <source>
        <dbReference type="ARBA" id="ARBA00012438"/>
    </source>
</evidence>
<reference evidence="11" key="2">
    <citation type="journal article" date="2020" name="Antonie Van Leeuwenhoek">
        <title>Labilibaculum antarcticum sp. nov., a novel facultative anaerobic, psychrotorelant bacterium isolated from marine sediment of Antarctica.</title>
        <authorList>
            <person name="Watanabe M."/>
            <person name="Kojima H."/>
            <person name="Fukui M."/>
        </authorList>
    </citation>
    <scope>NUCLEOTIDE SEQUENCE [LARGE SCALE GENOMIC DNA]</scope>
    <source>
        <strain evidence="11">SPP2</strain>
    </source>
</reference>
<dbReference type="AlphaFoldDB" id="A0A1Y1CM83"/>
<proteinExistence type="predicted"/>
<dbReference type="PANTHER" id="PTHR43711:SF31">
    <property type="entry name" value="HISTIDINE KINASE"/>
    <property type="match status" value="1"/>
</dbReference>
<feature type="domain" description="PAC" evidence="9">
    <location>
        <begin position="616"/>
        <end position="670"/>
    </location>
</feature>
<dbReference type="Gene3D" id="3.30.565.10">
    <property type="entry name" value="Histidine kinase-like ATPase, C-terminal domain"/>
    <property type="match status" value="1"/>
</dbReference>
<dbReference type="InterPro" id="IPR036097">
    <property type="entry name" value="HisK_dim/P_sf"/>
</dbReference>
<feature type="domain" description="PAS" evidence="8">
    <location>
        <begin position="545"/>
        <end position="591"/>
    </location>
</feature>
<keyword evidence="6" id="KW-0902">Two-component regulatory system</keyword>
<accession>A0A1Y1CM83</accession>
<name>A0A1Y1CM83_9BACT</name>
<protein>
    <recommendedName>
        <fullName evidence="2">histidine kinase</fullName>
        <ecNumber evidence="2">2.7.13.3</ecNumber>
    </recommendedName>
</protein>
<dbReference type="InterPro" id="IPR035965">
    <property type="entry name" value="PAS-like_dom_sf"/>
</dbReference>
<dbReference type="InterPro" id="IPR000014">
    <property type="entry name" value="PAS"/>
</dbReference>
<dbReference type="Pfam" id="PF13426">
    <property type="entry name" value="PAS_9"/>
    <property type="match status" value="3"/>
</dbReference>
<feature type="domain" description="PAS" evidence="8">
    <location>
        <begin position="205"/>
        <end position="235"/>
    </location>
</feature>
<dbReference type="PANTHER" id="PTHR43711">
    <property type="entry name" value="TWO-COMPONENT HISTIDINE KINASE"/>
    <property type="match status" value="1"/>
</dbReference>
<dbReference type="InterPro" id="IPR003594">
    <property type="entry name" value="HATPase_dom"/>
</dbReference>
<dbReference type="InterPro" id="IPR004358">
    <property type="entry name" value="Sig_transdc_His_kin-like_C"/>
</dbReference>
<dbReference type="Gene3D" id="1.10.287.130">
    <property type="match status" value="1"/>
</dbReference>
<dbReference type="SMART" id="SM00091">
    <property type="entry name" value="PAS"/>
    <property type="match status" value="3"/>
</dbReference>
<evidence type="ECO:0000256" key="4">
    <source>
        <dbReference type="ARBA" id="ARBA00022679"/>
    </source>
</evidence>
<dbReference type="InterPro" id="IPR050736">
    <property type="entry name" value="Sensor_HK_Regulatory"/>
</dbReference>
<dbReference type="SUPFAM" id="SSF55781">
    <property type="entry name" value="GAF domain-like"/>
    <property type="match status" value="1"/>
</dbReference>
<dbReference type="CDD" id="cd00130">
    <property type="entry name" value="PAS"/>
    <property type="match status" value="3"/>
</dbReference>
<dbReference type="PROSITE" id="PS50112">
    <property type="entry name" value="PAS"/>
    <property type="match status" value="3"/>
</dbReference>
<sequence>MKLDGESIEVFAKSEMSENPYKVGDREKLYGLYCNTVIETHNKLLVPNALKDINWMNNPDVKLGMIAYLGFPIYLPNNSIFGTICVLDNNENCFPKEIEQLLEQIKEIIELDIEGYLAFESKSIKLETKVLEQIQIIDQAKTPRQKLSNKVKKEHKIQESITNNNQQLIDKLVEGESKDADLFNKLNSAIVMFSPVFGSEGELIDATYLDMNPMNEQLIGYKKEEVIGKSILEIFPETSPKWFRTFGPIFKGKSNVNFEMFHKPLGKHFSVNAFPIDDGSFCVNYFDISKQVILKENSKENQLLLSSIFNRINVAIVLFKPIFNQIHDLIDLEYIDMNPLNEQIMDFKLADVKGKTVLELFPNTNKEFFGYFNTSIQQKRIVPFNFKIDSSKKFYHSNAFMLDDNRMVYTCYDITEQILATKKMEEREKRHKAIFNNSSSSIVLIDSDSGAILDGNDALVRYTGYSKKTLLKMNLKQISTSSEEEIQKQLYLAKQNKKHFDFKHTLASGEIRNIEAYVGQIEMNGKMILHCTVHDITDKKNALQDVLKLSNAVEQSPASIIITDTHGNIEYTNPKNCEITGYSAENLKGKNPRILKSGKLAEHTYKDLWNTILAGGKWEGEFYNRKKNGNYYWEHASISPIKNEEGTTINFMKIGKDISEQKKIQSELRKAKFRAEENDRLKTAFLANLSHEIRTPLNGIMGFTDLILHEETPDDAKKDYQNIVKESGEQLLMIINDLVNISQIEAGELNIKLSHFSATDLLDEILLFYKPEVSKKGLEIQIVKINCQVIKSGINCMLFSDRKRLRQVFDNLIKNAIKFTQKGTITLGIECRDYTVLFTIQDTGIGISKENQKLIFDRFRQVEEHFTRHYGGNGLGLSISKEITELLGGELWVESDLGKGSKFSFTVANNS</sequence>
<keyword evidence="4" id="KW-0808">Transferase</keyword>
<dbReference type="SUPFAM" id="SSF55785">
    <property type="entry name" value="PYP-like sensor domain (PAS domain)"/>
    <property type="match status" value="4"/>
</dbReference>
<dbReference type="PRINTS" id="PR00344">
    <property type="entry name" value="BCTRLSENSOR"/>
</dbReference>
<dbReference type="Pfam" id="PF02518">
    <property type="entry name" value="HATPase_c"/>
    <property type="match status" value="1"/>
</dbReference>
<dbReference type="SUPFAM" id="SSF47384">
    <property type="entry name" value="Homodimeric domain of signal transducing histidine kinase"/>
    <property type="match status" value="1"/>
</dbReference>
<dbReference type="CDD" id="cd00082">
    <property type="entry name" value="HisKA"/>
    <property type="match status" value="1"/>
</dbReference>
<feature type="domain" description="Histidine kinase" evidence="7">
    <location>
        <begin position="688"/>
        <end position="911"/>
    </location>
</feature>
<dbReference type="FunFam" id="3.30.565.10:FF:000010">
    <property type="entry name" value="Sensor histidine kinase RcsC"/>
    <property type="match status" value="1"/>
</dbReference>
<dbReference type="InterPro" id="IPR003661">
    <property type="entry name" value="HisK_dim/P_dom"/>
</dbReference>
<dbReference type="NCBIfam" id="TIGR00229">
    <property type="entry name" value="sensory_box"/>
    <property type="match status" value="2"/>
</dbReference>
<dbReference type="InterPro" id="IPR001610">
    <property type="entry name" value="PAC"/>
</dbReference>
<keyword evidence="11" id="KW-1185">Reference proteome</keyword>
<evidence type="ECO:0000256" key="5">
    <source>
        <dbReference type="ARBA" id="ARBA00022777"/>
    </source>
</evidence>
<dbReference type="GO" id="GO:0000155">
    <property type="term" value="F:phosphorelay sensor kinase activity"/>
    <property type="evidence" value="ECO:0007669"/>
    <property type="project" value="InterPro"/>
</dbReference>
<comment type="catalytic activity">
    <reaction evidence="1">
        <text>ATP + protein L-histidine = ADP + protein N-phospho-L-histidine.</text>
        <dbReference type="EC" id="2.7.13.3"/>
    </reaction>
</comment>
<dbReference type="Proteomes" id="UP000218267">
    <property type="component" value="Chromosome"/>
</dbReference>
<dbReference type="Gene3D" id="3.30.450.20">
    <property type="entry name" value="PAS domain"/>
    <property type="match status" value="4"/>
</dbReference>
<evidence type="ECO:0000256" key="6">
    <source>
        <dbReference type="ARBA" id="ARBA00023012"/>
    </source>
</evidence>
<dbReference type="SMART" id="SM00387">
    <property type="entry name" value="HATPase_c"/>
    <property type="match status" value="1"/>
</dbReference>
<keyword evidence="5 10" id="KW-0418">Kinase</keyword>
<evidence type="ECO:0000313" key="11">
    <source>
        <dbReference type="Proteomes" id="UP000218267"/>
    </source>
</evidence>
<dbReference type="Pfam" id="PF00512">
    <property type="entry name" value="HisKA"/>
    <property type="match status" value="1"/>
</dbReference>
<dbReference type="EMBL" id="AP018042">
    <property type="protein sequence ID" value="BAX81062.1"/>
    <property type="molecule type" value="Genomic_DNA"/>
</dbReference>
<dbReference type="EC" id="2.7.13.3" evidence="2"/>
<feature type="domain" description="PAS" evidence="8">
    <location>
        <begin position="427"/>
        <end position="497"/>
    </location>
</feature>
<evidence type="ECO:0000256" key="3">
    <source>
        <dbReference type="ARBA" id="ARBA00022553"/>
    </source>
</evidence>
<evidence type="ECO:0000256" key="1">
    <source>
        <dbReference type="ARBA" id="ARBA00000085"/>
    </source>
</evidence>
<dbReference type="InterPro" id="IPR036890">
    <property type="entry name" value="HATPase_C_sf"/>
</dbReference>
<organism evidence="10 11">
    <name type="scientific">Labilibaculum antarcticum</name>
    <dbReference type="NCBI Taxonomy" id="1717717"/>
    <lineage>
        <taxon>Bacteria</taxon>
        <taxon>Pseudomonadati</taxon>
        <taxon>Bacteroidota</taxon>
        <taxon>Bacteroidia</taxon>
        <taxon>Marinilabiliales</taxon>
        <taxon>Marinifilaceae</taxon>
        <taxon>Labilibaculum</taxon>
    </lineage>
</organism>
<keyword evidence="3" id="KW-0597">Phosphoprotein</keyword>
<gene>
    <name evidence="10" type="ORF">ALGA_2750</name>
</gene>